<feature type="binding site" evidence="8">
    <location>
        <position position="216"/>
    </location>
    <ligand>
        <name>NADP(+)</name>
        <dbReference type="ChEBI" id="CHEBI:58349"/>
    </ligand>
</feature>
<evidence type="ECO:0000256" key="8">
    <source>
        <dbReference type="PIRSR" id="PIRSR000362-2"/>
    </source>
</evidence>
<evidence type="ECO:0000256" key="4">
    <source>
        <dbReference type="ARBA" id="ARBA00022827"/>
    </source>
</evidence>
<protein>
    <submittedName>
        <fullName evidence="11">NADPH-dependent glutamate synthase beta chain and related oxidoreductases</fullName>
    </submittedName>
</protein>
<feature type="domain" description="FAD/NAD(P)-binding" evidence="10">
    <location>
        <begin position="14"/>
        <end position="200"/>
    </location>
</feature>
<sequence length="466" mass="51450">MMDVQPTSDTPNWRIAIIGSGPSAFYAAQALFKQDSWPLRVDMFERLPTPYGLVRGGVAPDHQKIKSVIKIYERIASNERFRFFGNVEFGRDVSREDLLEHYDAVLYAVGSSSDRQLGVLGEDVSGVHSATEFVGWYNGHPDYRHGQFDLSSKSVAIIGMGNVAIDVARILAHRLQEIEVTDIADHALQELAGSQIEDIYLIARRGPVQAAFTPVEARELLEMPEADALANPEELQLDEGSQQELDAAGRETRQNLEILNKMAEQGNTGKPKRLRFVFLTSPAEVLSEGGKVTGLKLERNVLKQRNGKLSAAGSGETFTLDCGLVFRSIGYKGLPQPGLPYDAKSGTVPNQQGQVFNPETGAACLREYVAGWVKRGPSGVIGTNKPDAVESVRTMLQTFLDEKWQPKEATGVAEIEALLESRQVDTVSFSDWKRLDEHEVRAGQESGKPRRKVSDPEEMLRIIRSG</sequence>
<evidence type="ECO:0000313" key="11">
    <source>
        <dbReference type="EMBL" id="ADI19317.1"/>
    </source>
</evidence>
<dbReference type="PANTHER" id="PTHR48467:SF1">
    <property type="entry name" value="GLUTAMATE SYNTHASE 1 [NADH], CHLOROPLASTIC-LIKE"/>
    <property type="match status" value="1"/>
</dbReference>
<dbReference type="EMBL" id="GU474917">
    <property type="protein sequence ID" value="ADI19317.1"/>
    <property type="molecule type" value="Genomic_DNA"/>
</dbReference>
<proteinExistence type="inferred from homology"/>
<dbReference type="PIRSF" id="PIRSF000362">
    <property type="entry name" value="FNR"/>
    <property type="match status" value="1"/>
</dbReference>
<organism evidence="11">
    <name type="scientific">uncultured delta proteobacterium HF0500_03A04</name>
    <dbReference type="NCBI Taxonomy" id="710834"/>
    <lineage>
        <taxon>Bacteria</taxon>
        <taxon>Deltaproteobacteria</taxon>
        <taxon>environmental samples</taxon>
    </lineage>
</organism>
<dbReference type="Gene3D" id="3.50.50.60">
    <property type="entry name" value="FAD/NAD(P)-binding domain"/>
    <property type="match status" value="1"/>
</dbReference>
<evidence type="ECO:0000256" key="5">
    <source>
        <dbReference type="ARBA" id="ARBA00022857"/>
    </source>
</evidence>
<keyword evidence="6" id="KW-0560">Oxidoreductase</keyword>
<evidence type="ECO:0000259" key="10">
    <source>
        <dbReference type="Pfam" id="PF07992"/>
    </source>
</evidence>
<dbReference type="PRINTS" id="PR00419">
    <property type="entry name" value="ADXRDTASE"/>
</dbReference>
<feature type="binding site" evidence="7">
    <location>
        <position position="45"/>
    </location>
    <ligand>
        <name>FAD</name>
        <dbReference type="ChEBI" id="CHEBI:57692"/>
    </ligand>
</feature>
<dbReference type="InterPro" id="IPR036188">
    <property type="entry name" value="FAD/NAD-bd_sf"/>
</dbReference>
<feature type="binding site" evidence="7">
    <location>
        <position position="372"/>
    </location>
    <ligand>
        <name>FAD</name>
        <dbReference type="ChEBI" id="CHEBI:57692"/>
    </ligand>
</feature>
<evidence type="ECO:0000256" key="3">
    <source>
        <dbReference type="ARBA" id="ARBA00022630"/>
    </source>
</evidence>
<evidence type="ECO:0000256" key="7">
    <source>
        <dbReference type="PIRSR" id="PIRSR000362-1"/>
    </source>
</evidence>
<dbReference type="InterPro" id="IPR021163">
    <property type="entry name" value="Ferredox_Rdtase_adrenod"/>
</dbReference>
<dbReference type="GO" id="GO:0016491">
    <property type="term" value="F:oxidoreductase activity"/>
    <property type="evidence" value="ECO:0007669"/>
    <property type="project" value="UniProtKB-KW"/>
</dbReference>
<feature type="binding site" evidence="7">
    <location>
        <position position="53"/>
    </location>
    <ligand>
        <name>FAD</name>
        <dbReference type="ChEBI" id="CHEBI:57692"/>
    </ligand>
</feature>
<feature type="binding site" evidence="7">
    <location>
        <position position="23"/>
    </location>
    <ligand>
        <name>FAD</name>
        <dbReference type="ChEBI" id="CHEBI:57692"/>
    </ligand>
</feature>
<feature type="region of interest" description="Disordered" evidence="9">
    <location>
        <begin position="440"/>
        <end position="466"/>
    </location>
</feature>
<comment type="cofactor">
    <cofactor evidence="1 7">
        <name>FAD</name>
        <dbReference type="ChEBI" id="CHEBI:57692"/>
    </cofactor>
</comment>
<reference evidence="11" key="1">
    <citation type="journal article" date="2011" name="Environ. Microbiol.">
        <title>Time-series analyses of Monterey Bay coastal microbial picoplankton using a 'genome proxy' microarray.</title>
        <authorList>
            <person name="Rich V.I."/>
            <person name="Pham V.D."/>
            <person name="Eppley J."/>
            <person name="Shi Y."/>
            <person name="DeLong E.F."/>
        </authorList>
    </citation>
    <scope>NUCLEOTIDE SEQUENCE</scope>
</reference>
<dbReference type="Gene3D" id="3.40.50.720">
    <property type="entry name" value="NAD(P)-binding Rossmann-like Domain"/>
    <property type="match status" value="1"/>
</dbReference>
<evidence type="ECO:0000256" key="6">
    <source>
        <dbReference type="ARBA" id="ARBA00023002"/>
    </source>
</evidence>
<feature type="binding site" evidence="8">
    <location>
        <position position="379"/>
    </location>
    <ligand>
        <name>NADP(+)</name>
        <dbReference type="ChEBI" id="CHEBI:58349"/>
    </ligand>
</feature>
<dbReference type="InterPro" id="IPR055275">
    <property type="entry name" value="Ferredox_Rdtase"/>
</dbReference>
<feature type="binding site" evidence="8">
    <location>
        <begin position="204"/>
        <end position="205"/>
    </location>
    <ligand>
        <name>NADP(+)</name>
        <dbReference type="ChEBI" id="CHEBI:58349"/>
    </ligand>
</feature>
<keyword evidence="3" id="KW-0285">Flavoprotein</keyword>
<keyword evidence="5 8" id="KW-0521">NADP</keyword>
<dbReference type="Pfam" id="PF07992">
    <property type="entry name" value="Pyr_redox_2"/>
    <property type="match status" value="1"/>
</dbReference>
<dbReference type="AlphaFoldDB" id="E0XY26"/>
<feature type="compositionally biased region" description="Basic and acidic residues" evidence="9">
    <location>
        <begin position="452"/>
        <end position="466"/>
    </location>
</feature>
<feature type="binding site" evidence="7">
    <location>
        <begin position="379"/>
        <end position="381"/>
    </location>
    <ligand>
        <name>FAD</name>
        <dbReference type="ChEBI" id="CHEBI:57692"/>
    </ligand>
</feature>
<accession>E0XY26</accession>
<evidence type="ECO:0000256" key="9">
    <source>
        <dbReference type="SAM" id="MobiDB-lite"/>
    </source>
</evidence>
<evidence type="ECO:0000256" key="2">
    <source>
        <dbReference type="ARBA" id="ARBA00008312"/>
    </source>
</evidence>
<dbReference type="SUPFAM" id="SSF51971">
    <property type="entry name" value="Nucleotide-binding domain"/>
    <property type="match status" value="2"/>
</dbReference>
<evidence type="ECO:0000256" key="1">
    <source>
        <dbReference type="ARBA" id="ARBA00001974"/>
    </source>
</evidence>
<keyword evidence="4 7" id="KW-0274">FAD</keyword>
<name>E0XY26_9DELT</name>
<comment type="similarity">
    <text evidence="2">Belongs to the ferredoxin--NADP reductase type 1 family.</text>
</comment>
<dbReference type="InterPro" id="IPR023753">
    <property type="entry name" value="FAD/NAD-binding_dom"/>
</dbReference>
<dbReference type="PANTHER" id="PTHR48467">
    <property type="entry name" value="GLUTAMATE SYNTHASE 1 [NADH], CHLOROPLASTIC-LIKE"/>
    <property type="match status" value="1"/>
</dbReference>